<dbReference type="PANTHER" id="PTHR38790:SF4">
    <property type="entry name" value="2EXR DOMAIN-CONTAINING PROTEIN"/>
    <property type="match status" value="1"/>
</dbReference>
<evidence type="ECO:0000313" key="3">
    <source>
        <dbReference type="Proteomes" id="UP000070133"/>
    </source>
</evidence>
<name>A0A139H0T9_9PEZI</name>
<protein>
    <submittedName>
        <fullName evidence="2">Uncharacterized protein</fullName>
    </submittedName>
</protein>
<evidence type="ECO:0000256" key="1">
    <source>
        <dbReference type="SAM" id="MobiDB-lite"/>
    </source>
</evidence>
<dbReference type="AlphaFoldDB" id="A0A139H0T9"/>
<evidence type="ECO:0000313" key="2">
    <source>
        <dbReference type="EMBL" id="KXS96083.1"/>
    </source>
</evidence>
<comment type="caution">
    <text evidence="2">The sequence shown here is derived from an EMBL/GenBank/DDBJ whole genome shotgun (WGS) entry which is preliminary data.</text>
</comment>
<accession>A0A139H0T9</accession>
<gene>
    <name evidence="2" type="ORF">AC578_6376</name>
</gene>
<organism evidence="2 3">
    <name type="scientific">Pseudocercospora eumusae</name>
    <dbReference type="NCBI Taxonomy" id="321146"/>
    <lineage>
        <taxon>Eukaryota</taxon>
        <taxon>Fungi</taxon>
        <taxon>Dikarya</taxon>
        <taxon>Ascomycota</taxon>
        <taxon>Pezizomycotina</taxon>
        <taxon>Dothideomycetes</taxon>
        <taxon>Dothideomycetidae</taxon>
        <taxon>Mycosphaerellales</taxon>
        <taxon>Mycosphaerellaceae</taxon>
        <taxon>Pseudocercospora</taxon>
    </lineage>
</organism>
<keyword evidence="3" id="KW-1185">Reference proteome</keyword>
<proteinExistence type="predicted"/>
<dbReference type="OrthoDB" id="3439669at2759"/>
<dbReference type="EMBL" id="LFZN01000187">
    <property type="protein sequence ID" value="KXS96083.1"/>
    <property type="molecule type" value="Genomic_DNA"/>
</dbReference>
<feature type="compositionally biased region" description="Basic residues" evidence="1">
    <location>
        <begin position="32"/>
        <end position="45"/>
    </location>
</feature>
<dbReference type="Proteomes" id="UP000070133">
    <property type="component" value="Unassembled WGS sequence"/>
</dbReference>
<sequence>MPQHSTALFSFHQIPFIPILIRLRPWTDKKMPKAKKSRKGRRPTRTTKGNHSTQPLIEHIEQNSKILQLPKELLTHILTFILTRDTLINLHSKSSRRWRTELATLNAFPCAGSAQKDRSLDILLVSKAFYFAGLEAFYSSNIFQFDSVTALTKLLNATHSDRRNCIQNIRLLQSCYTIMTNRESPEGMSLSELMGPETMPAGLAEQLPKLRRVSIRCEITGCYWYAGVKNEKERMMVRGMIQDVLRNAWEELPRSIVFETELVSEDGPP</sequence>
<reference evidence="2 3" key="1">
    <citation type="submission" date="2015-07" db="EMBL/GenBank/DDBJ databases">
        <title>Comparative genomics of the Sigatoka disease complex on banana suggests a link between parallel evolutionary changes in Pseudocercospora fijiensis and Pseudocercospora eumusae and increased virulence on the banana host.</title>
        <authorList>
            <person name="Chang T.-C."/>
            <person name="Salvucci A."/>
            <person name="Crous P.W."/>
            <person name="Stergiopoulos I."/>
        </authorList>
    </citation>
    <scope>NUCLEOTIDE SEQUENCE [LARGE SCALE GENOMIC DNA]</scope>
    <source>
        <strain evidence="2 3">CBS 114824</strain>
    </source>
</reference>
<feature type="region of interest" description="Disordered" evidence="1">
    <location>
        <begin position="29"/>
        <end position="53"/>
    </location>
</feature>
<dbReference type="PANTHER" id="PTHR38790">
    <property type="entry name" value="2EXR DOMAIN-CONTAINING PROTEIN-RELATED"/>
    <property type="match status" value="1"/>
</dbReference>